<dbReference type="Proteomes" id="UP000008549">
    <property type="component" value="Unassembled WGS sequence"/>
</dbReference>
<gene>
    <name evidence="1" type="ORF">CBG25919</name>
    <name evidence="1" type="ORF">CBG_25919</name>
</gene>
<accession>B6IK51</accession>
<evidence type="ECO:0000313" key="1">
    <source>
        <dbReference type="EMBL" id="CAS00281.1"/>
    </source>
</evidence>
<dbReference type="InParanoid" id="B6IK51"/>
<dbReference type="EMBL" id="HE600949">
    <property type="protein sequence ID" value="CAS00281.1"/>
    <property type="molecule type" value="Genomic_DNA"/>
</dbReference>
<proteinExistence type="predicted"/>
<dbReference type="GeneID" id="68917401"/>
<reference evidence="1 2" key="1">
    <citation type="journal article" date="2003" name="PLoS Biol.">
        <title>The genome sequence of Caenorhabditis briggsae: a platform for comparative genomics.</title>
        <authorList>
            <person name="Stein L.D."/>
            <person name="Bao Z."/>
            <person name="Blasiar D."/>
            <person name="Blumenthal T."/>
            <person name="Brent M.R."/>
            <person name="Chen N."/>
            <person name="Chinwalla A."/>
            <person name="Clarke L."/>
            <person name="Clee C."/>
            <person name="Coghlan A."/>
            <person name="Coulson A."/>
            <person name="D'Eustachio P."/>
            <person name="Fitch D.H."/>
            <person name="Fulton L.A."/>
            <person name="Fulton R.E."/>
            <person name="Griffiths-Jones S."/>
            <person name="Harris T.W."/>
            <person name="Hillier L.W."/>
            <person name="Kamath R."/>
            <person name="Kuwabara P.E."/>
            <person name="Mardis E.R."/>
            <person name="Marra M.A."/>
            <person name="Miner T.L."/>
            <person name="Minx P."/>
            <person name="Mullikin J.C."/>
            <person name="Plumb R.W."/>
            <person name="Rogers J."/>
            <person name="Schein J.E."/>
            <person name="Sohrmann M."/>
            <person name="Spieth J."/>
            <person name="Stajich J.E."/>
            <person name="Wei C."/>
            <person name="Willey D."/>
            <person name="Wilson R.K."/>
            <person name="Durbin R."/>
            <person name="Waterston R.H."/>
        </authorList>
    </citation>
    <scope>NUCLEOTIDE SEQUENCE [LARGE SCALE GENOMIC DNA]</scope>
    <source>
        <strain evidence="1 2">AF16</strain>
    </source>
</reference>
<reference evidence="1 2" key="2">
    <citation type="journal article" date="2011" name="PLoS Genet.">
        <title>Caenorhabditis briggsae recombinant inbred line genotypes reveal inter-strain incompatibility and the evolution of recombination.</title>
        <authorList>
            <person name="Ross J.A."/>
            <person name="Koboldt D.C."/>
            <person name="Staisch J.E."/>
            <person name="Chamberlin H.M."/>
            <person name="Gupta B.P."/>
            <person name="Miller R.D."/>
            <person name="Baird S.E."/>
            <person name="Haag E.S."/>
        </authorList>
    </citation>
    <scope>NUCLEOTIDE SEQUENCE [LARGE SCALE GENOMIC DNA]</scope>
    <source>
        <strain evidence="1 2">AF16</strain>
    </source>
</reference>
<dbReference type="RefSeq" id="XP_045099840.1">
    <property type="nucleotide sequence ID" value="XM_045243992.1"/>
</dbReference>
<keyword evidence="2" id="KW-1185">Reference proteome</keyword>
<protein>
    <submittedName>
        <fullName evidence="1">Protein CBG25919</fullName>
    </submittedName>
</protein>
<name>B6IK51_CAEBR</name>
<dbReference type="KEGG" id="cbr:CBG_25919"/>
<evidence type="ECO:0000313" key="2">
    <source>
        <dbReference type="Proteomes" id="UP000008549"/>
    </source>
</evidence>
<sequence>MLKICILTAKR</sequence>
<dbReference type="CTD" id="68917401"/>
<organism evidence="1 2">
    <name type="scientific">Caenorhabditis briggsae</name>
    <dbReference type="NCBI Taxonomy" id="6238"/>
    <lineage>
        <taxon>Eukaryota</taxon>
        <taxon>Metazoa</taxon>
        <taxon>Ecdysozoa</taxon>
        <taxon>Nematoda</taxon>
        <taxon>Chromadorea</taxon>
        <taxon>Rhabditida</taxon>
        <taxon>Rhabditina</taxon>
        <taxon>Rhabditomorpha</taxon>
        <taxon>Rhabditoidea</taxon>
        <taxon>Rhabditidae</taxon>
        <taxon>Peloderinae</taxon>
        <taxon>Caenorhabditis</taxon>
    </lineage>
</organism>